<dbReference type="PROSITE" id="PS50801">
    <property type="entry name" value="STAS"/>
    <property type="match status" value="1"/>
</dbReference>
<proteinExistence type="inferred from homology"/>
<dbReference type="SUPFAM" id="SSF52091">
    <property type="entry name" value="SpoIIaa-like"/>
    <property type="match status" value="1"/>
</dbReference>
<dbReference type="OrthoDB" id="9796076at2"/>
<dbReference type="PANTHER" id="PTHR33495">
    <property type="entry name" value="ANTI-SIGMA FACTOR ANTAGONIST TM_1081-RELATED-RELATED"/>
    <property type="match status" value="1"/>
</dbReference>
<dbReference type="Gene3D" id="3.30.750.24">
    <property type="entry name" value="STAS domain"/>
    <property type="match status" value="1"/>
</dbReference>
<evidence type="ECO:0000259" key="3">
    <source>
        <dbReference type="PROSITE" id="PS50801"/>
    </source>
</evidence>
<reference evidence="5" key="1">
    <citation type="submission" date="2016-10" db="EMBL/GenBank/DDBJ databases">
        <authorList>
            <person name="Varghese N."/>
            <person name="Submissions S."/>
        </authorList>
    </citation>
    <scope>NUCLEOTIDE SEQUENCE [LARGE SCALE GENOMIC DNA]</scope>
    <source>
        <strain evidence="5">DSM 16995</strain>
    </source>
</reference>
<evidence type="ECO:0000256" key="1">
    <source>
        <dbReference type="ARBA" id="ARBA00009013"/>
    </source>
</evidence>
<dbReference type="Proteomes" id="UP000199053">
    <property type="component" value="Unassembled WGS sequence"/>
</dbReference>
<gene>
    <name evidence="4" type="ORF">SAMN05660337_1952</name>
</gene>
<keyword evidence="5" id="KW-1185">Reference proteome</keyword>
<evidence type="ECO:0000256" key="2">
    <source>
        <dbReference type="RuleBase" id="RU003749"/>
    </source>
</evidence>
<dbReference type="PANTHER" id="PTHR33495:SF2">
    <property type="entry name" value="ANTI-SIGMA FACTOR ANTAGONIST TM_1081-RELATED"/>
    <property type="match status" value="1"/>
</dbReference>
<dbReference type="RefSeq" id="WP_092160602.1">
    <property type="nucleotide sequence ID" value="NZ_FNGA01000003.1"/>
</dbReference>
<evidence type="ECO:0000313" key="4">
    <source>
        <dbReference type="EMBL" id="SDL06324.1"/>
    </source>
</evidence>
<dbReference type="NCBIfam" id="TIGR00377">
    <property type="entry name" value="ant_ant_sig"/>
    <property type="match status" value="1"/>
</dbReference>
<dbReference type="Pfam" id="PF01740">
    <property type="entry name" value="STAS"/>
    <property type="match status" value="1"/>
</dbReference>
<dbReference type="InterPro" id="IPR002645">
    <property type="entry name" value="STAS_dom"/>
</dbReference>
<dbReference type="InterPro" id="IPR036513">
    <property type="entry name" value="STAS_dom_sf"/>
</dbReference>
<dbReference type="AlphaFoldDB" id="A0A1G9H0D9"/>
<dbReference type="EMBL" id="FNGA01000003">
    <property type="protein sequence ID" value="SDL06324.1"/>
    <property type="molecule type" value="Genomic_DNA"/>
</dbReference>
<name>A0A1G9H0D9_9BACT</name>
<evidence type="ECO:0000313" key="5">
    <source>
        <dbReference type="Proteomes" id="UP000199053"/>
    </source>
</evidence>
<protein>
    <recommendedName>
        <fullName evidence="2">Anti-sigma factor antagonist</fullName>
    </recommendedName>
</protein>
<dbReference type="GO" id="GO:0043856">
    <property type="term" value="F:anti-sigma factor antagonist activity"/>
    <property type="evidence" value="ECO:0007669"/>
    <property type="project" value="InterPro"/>
</dbReference>
<dbReference type="InterPro" id="IPR003658">
    <property type="entry name" value="Anti-sigma_ant"/>
</dbReference>
<organism evidence="4 5">
    <name type="scientific">Maridesulfovibrio ferrireducens</name>
    <dbReference type="NCBI Taxonomy" id="246191"/>
    <lineage>
        <taxon>Bacteria</taxon>
        <taxon>Pseudomonadati</taxon>
        <taxon>Thermodesulfobacteriota</taxon>
        <taxon>Desulfovibrionia</taxon>
        <taxon>Desulfovibrionales</taxon>
        <taxon>Desulfovibrionaceae</taxon>
        <taxon>Maridesulfovibrio</taxon>
    </lineage>
</organism>
<comment type="similarity">
    <text evidence="1 2">Belongs to the anti-sigma-factor antagonist family.</text>
</comment>
<sequence length="109" mass="11827">MNLSHERAGSYLIIAVNEPRVDSSNFTHLKSSLGDIIAQGERNLIINLSQVRFMDSSGIAGLLPSVHSLAGNGNIFLVGLTAKVLQLFNLSKLDSIFDIYPSVEEALKN</sequence>
<dbReference type="STRING" id="246191.SAMN05660337_1952"/>
<feature type="domain" description="STAS" evidence="3">
    <location>
        <begin position="21"/>
        <end position="109"/>
    </location>
</feature>
<accession>A0A1G9H0D9</accession>
<dbReference type="CDD" id="cd07043">
    <property type="entry name" value="STAS_anti-anti-sigma_factors"/>
    <property type="match status" value="1"/>
</dbReference>